<evidence type="ECO:0000259" key="2">
    <source>
        <dbReference type="Pfam" id="PF01878"/>
    </source>
</evidence>
<dbReference type="EMBL" id="FLUQ01000002">
    <property type="protein sequence ID" value="SBW03326.1"/>
    <property type="molecule type" value="Genomic_DNA"/>
</dbReference>
<feature type="domain" description="EVE" evidence="2">
    <location>
        <begin position="2"/>
        <end position="149"/>
    </location>
</feature>
<feature type="region of interest" description="Disordered" evidence="1">
    <location>
        <begin position="67"/>
        <end position="92"/>
    </location>
</feature>
<dbReference type="AlphaFoldDB" id="A0A212JV50"/>
<dbReference type="Pfam" id="PF01878">
    <property type="entry name" value="EVE"/>
    <property type="match status" value="1"/>
</dbReference>
<gene>
    <name evidence="3" type="ORF">KL86DPRO_20124</name>
</gene>
<dbReference type="InterPro" id="IPR002740">
    <property type="entry name" value="EVE_domain"/>
</dbReference>
<dbReference type="PANTHER" id="PTHR14087:SF7">
    <property type="entry name" value="THYMOCYTE NUCLEAR PROTEIN 1"/>
    <property type="match status" value="1"/>
</dbReference>
<reference evidence="3" key="1">
    <citation type="submission" date="2016-04" db="EMBL/GenBank/DDBJ databases">
        <authorList>
            <person name="Evans L.H."/>
            <person name="Alamgir A."/>
            <person name="Owens N."/>
            <person name="Weber N.D."/>
            <person name="Virtaneva K."/>
            <person name="Barbian K."/>
            <person name="Babar A."/>
            <person name="Rosenke K."/>
        </authorList>
    </citation>
    <scope>NUCLEOTIDE SEQUENCE</scope>
    <source>
        <strain evidence="3">86</strain>
    </source>
</reference>
<organism evidence="3">
    <name type="scientific">uncultured delta proteobacterium</name>
    <dbReference type="NCBI Taxonomy" id="34034"/>
    <lineage>
        <taxon>Bacteria</taxon>
        <taxon>Deltaproteobacteria</taxon>
        <taxon>environmental samples</taxon>
    </lineage>
</organism>
<protein>
    <recommendedName>
        <fullName evidence="2">EVE domain-containing protein</fullName>
    </recommendedName>
</protein>
<name>A0A212JV50_9DELT</name>
<dbReference type="PANTHER" id="PTHR14087">
    <property type="entry name" value="THYMOCYTE NUCLEAR PROTEIN 1"/>
    <property type="match status" value="1"/>
</dbReference>
<dbReference type="InterPro" id="IPR052181">
    <property type="entry name" value="5hmC_binding"/>
</dbReference>
<accession>A0A212JV50</accession>
<sequence>MQYWLFKSEPGCFSIQDLAKSPKKTGQWDGVRNYQARNFLRDEIKKGDLAFFYHSVTDPGIVGLMEVTGGPRPDPTQWDPESEHPDLASPEDNPRWYLVDVTLKEIFPAPLPLQLLRAQPELDGMELLKRGSRLSVQPVSETHFDTIMALEKRLAKGEK</sequence>
<dbReference type="InterPro" id="IPR047197">
    <property type="entry name" value="THYN1-like_EVE"/>
</dbReference>
<dbReference type="CDD" id="cd21133">
    <property type="entry name" value="EVE"/>
    <property type="match status" value="1"/>
</dbReference>
<dbReference type="Gene3D" id="3.10.590.10">
    <property type="entry name" value="ph1033 like domains"/>
    <property type="match status" value="1"/>
</dbReference>
<dbReference type="InterPro" id="IPR015947">
    <property type="entry name" value="PUA-like_sf"/>
</dbReference>
<dbReference type="SUPFAM" id="SSF88697">
    <property type="entry name" value="PUA domain-like"/>
    <property type="match status" value="1"/>
</dbReference>
<proteinExistence type="predicted"/>
<evidence type="ECO:0000313" key="3">
    <source>
        <dbReference type="EMBL" id="SBW03326.1"/>
    </source>
</evidence>
<evidence type="ECO:0000256" key="1">
    <source>
        <dbReference type="SAM" id="MobiDB-lite"/>
    </source>
</evidence>